<evidence type="ECO:0000256" key="9">
    <source>
        <dbReference type="SAM" id="Coils"/>
    </source>
</evidence>
<dbReference type="InterPro" id="IPR050482">
    <property type="entry name" value="Sensor_HK_TwoCompSys"/>
</dbReference>
<dbReference type="InterPro" id="IPR036890">
    <property type="entry name" value="HATPase_C_sf"/>
</dbReference>
<evidence type="ECO:0000256" key="2">
    <source>
        <dbReference type="ARBA" id="ARBA00012438"/>
    </source>
</evidence>
<feature type="coiled-coil region" evidence="9">
    <location>
        <begin position="167"/>
        <end position="198"/>
    </location>
</feature>
<dbReference type="Proteomes" id="UP001165135">
    <property type="component" value="Unassembled WGS sequence"/>
</dbReference>
<dbReference type="InterPro" id="IPR011712">
    <property type="entry name" value="Sig_transdc_His_kin_sub3_dim/P"/>
</dbReference>
<dbReference type="EC" id="2.7.13.3" evidence="2"/>
<dbReference type="AlphaFoldDB" id="A0A9W6RW21"/>
<feature type="transmembrane region" description="Helical" evidence="10">
    <location>
        <begin position="54"/>
        <end position="74"/>
    </location>
</feature>
<protein>
    <recommendedName>
        <fullName evidence="2">histidine kinase</fullName>
        <ecNumber evidence="2">2.7.13.3</ecNumber>
    </recommendedName>
</protein>
<reference evidence="13" key="1">
    <citation type="submission" date="2023-03" db="EMBL/GenBank/DDBJ databases">
        <title>Actinoallomurus iriomotensis NBRC 103681.</title>
        <authorList>
            <person name="Ichikawa N."/>
            <person name="Sato H."/>
            <person name="Tonouchi N."/>
        </authorList>
    </citation>
    <scope>NUCLEOTIDE SEQUENCE</scope>
    <source>
        <strain evidence="13">NBRC 103681</strain>
    </source>
</reference>
<organism evidence="13 14">
    <name type="scientific">Actinoallomurus iriomotensis</name>
    <dbReference type="NCBI Taxonomy" id="478107"/>
    <lineage>
        <taxon>Bacteria</taxon>
        <taxon>Bacillati</taxon>
        <taxon>Actinomycetota</taxon>
        <taxon>Actinomycetes</taxon>
        <taxon>Streptosporangiales</taxon>
        <taxon>Thermomonosporaceae</taxon>
        <taxon>Actinoallomurus</taxon>
    </lineage>
</organism>
<proteinExistence type="predicted"/>
<feature type="domain" description="Histidine kinase/HSP90-like ATPase" evidence="11">
    <location>
        <begin position="307"/>
        <end position="396"/>
    </location>
</feature>
<feature type="domain" description="Signal transduction histidine kinase subgroup 3 dimerisation and phosphoacceptor" evidence="12">
    <location>
        <begin position="199"/>
        <end position="262"/>
    </location>
</feature>
<name>A0A9W6RW21_9ACTN</name>
<gene>
    <name evidence="13" type="ORF">Airi01_094590</name>
</gene>
<dbReference type="InterPro" id="IPR003594">
    <property type="entry name" value="HATPase_dom"/>
</dbReference>
<keyword evidence="8" id="KW-0902">Two-component regulatory system</keyword>
<keyword evidence="10" id="KW-0812">Transmembrane</keyword>
<dbReference type="Gene3D" id="3.30.565.10">
    <property type="entry name" value="Histidine kinase-like ATPase, C-terminal domain"/>
    <property type="match status" value="1"/>
</dbReference>
<keyword evidence="10" id="KW-1133">Transmembrane helix</keyword>
<dbReference type="Pfam" id="PF02518">
    <property type="entry name" value="HATPase_c"/>
    <property type="match status" value="1"/>
</dbReference>
<keyword evidence="6" id="KW-0418">Kinase</keyword>
<dbReference type="PANTHER" id="PTHR24421:SF10">
    <property type="entry name" value="NITRATE_NITRITE SENSOR PROTEIN NARQ"/>
    <property type="match status" value="1"/>
</dbReference>
<evidence type="ECO:0000259" key="11">
    <source>
        <dbReference type="Pfam" id="PF02518"/>
    </source>
</evidence>
<keyword evidence="5" id="KW-0547">Nucleotide-binding</keyword>
<feature type="transmembrane region" description="Helical" evidence="10">
    <location>
        <begin position="117"/>
        <end position="137"/>
    </location>
</feature>
<comment type="caution">
    <text evidence="13">The sequence shown here is derived from an EMBL/GenBank/DDBJ whole genome shotgun (WGS) entry which is preliminary data.</text>
</comment>
<evidence type="ECO:0000256" key="8">
    <source>
        <dbReference type="ARBA" id="ARBA00023012"/>
    </source>
</evidence>
<keyword evidence="7" id="KW-0067">ATP-binding</keyword>
<dbReference type="CDD" id="cd16917">
    <property type="entry name" value="HATPase_UhpB-NarQ-NarX-like"/>
    <property type="match status" value="1"/>
</dbReference>
<keyword evidence="9" id="KW-0175">Coiled coil</keyword>
<dbReference type="EMBL" id="BSTJ01000017">
    <property type="protein sequence ID" value="GLY81192.1"/>
    <property type="molecule type" value="Genomic_DNA"/>
</dbReference>
<evidence type="ECO:0000259" key="12">
    <source>
        <dbReference type="Pfam" id="PF07730"/>
    </source>
</evidence>
<evidence type="ECO:0000313" key="14">
    <source>
        <dbReference type="Proteomes" id="UP001165135"/>
    </source>
</evidence>
<keyword evidence="4" id="KW-0808">Transferase</keyword>
<dbReference type="GO" id="GO:0016020">
    <property type="term" value="C:membrane"/>
    <property type="evidence" value="ECO:0007669"/>
    <property type="project" value="InterPro"/>
</dbReference>
<evidence type="ECO:0000313" key="13">
    <source>
        <dbReference type="EMBL" id="GLY81192.1"/>
    </source>
</evidence>
<sequence>MERHRTIERLRRIDRLIDPALPWILGAAVCLLSVVSVEGFLGELFPAAAGPAAVWVRFLAIATCVASGVAAGLARRRRWPVFVLAAVGWVWLALWPAVMVAAYYAGTNLRRARVVPFGLATLAVTGMSIGTGVAVGGPRYLATATFPNLAILLAVLVCLPLATGLWVNARRLAVDALRERARRLEREQAARAEQARAQERTRIAREMHDVVAHRVSLMVLHAGALEVGAGDERTAEAAALIRGIGREALSDLRNVLGVLRSPYAGAATVPQPTLTDLDRLLDQTRSLGIDVTRRDEGTVRALPDLVERTAYRVVQEALTNVHKHAGGASTEVVLRYLPDEIEVAVRNGPGEGSREPLPGAGLGLSGLRERVGLLGGEFEACPRPDGGFGMIARLPAGGGAG</sequence>
<evidence type="ECO:0000256" key="3">
    <source>
        <dbReference type="ARBA" id="ARBA00022553"/>
    </source>
</evidence>
<dbReference type="SUPFAM" id="SSF55874">
    <property type="entry name" value="ATPase domain of HSP90 chaperone/DNA topoisomerase II/histidine kinase"/>
    <property type="match status" value="1"/>
</dbReference>
<comment type="catalytic activity">
    <reaction evidence="1">
        <text>ATP + protein L-histidine = ADP + protein N-phospho-L-histidine.</text>
        <dbReference type="EC" id="2.7.13.3"/>
    </reaction>
</comment>
<keyword evidence="3" id="KW-0597">Phosphoprotein</keyword>
<evidence type="ECO:0000256" key="4">
    <source>
        <dbReference type="ARBA" id="ARBA00022679"/>
    </source>
</evidence>
<feature type="transmembrane region" description="Helical" evidence="10">
    <location>
        <begin position="81"/>
        <end position="105"/>
    </location>
</feature>
<dbReference type="PANTHER" id="PTHR24421">
    <property type="entry name" value="NITRATE/NITRITE SENSOR PROTEIN NARX-RELATED"/>
    <property type="match status" value="1"/>
</dbReference>
<evidence type="ECO:0000256" key="1">
    <source>
        <dbReference type="ARBA" id="ARBA00000085"/>
    </source>
</evidence>
<dbReference type="GO" id="GO:0005524">
    <property type="term" value="F:ATP binding"/>
    <property type="evidence" value="ECO:0007669"/>
    <property type="project" value="UniProtKB-KW"/>
</dbReference>
<feature type="transmembrane region" description="Helical" evidence="10">
    <location>
        <begin position="149"/>
        <end position="167"/>
    </location>
</feature>
<evidence type="ECO:0000256" key="7">
    <source>
        <dbReference type="ARBA" id="ARBA00022840"/>
    </source>
</evidence>
<dbReference type="GO" id="GO:0046983">
    <property type="term" value="F:protein dimerization activity"/>
    <property type="evidence" value="ECO:0007669"/>
    <property type="project" value="InterPro"/>
</dbReference>
<keyword evidence="10" id="KW-0472">Membrane</keyword>
<dbReference type="Gene3D" id="1.20.5.1930">
    <property type="match status" value="1"/>
</dbReference>
<accession>A0A9W6RW21</accession>
<dbReference type="RefSeq" id="WP_285635292.1">
    <property type="nucleotide sequence ID" value="NZ_BSTJ01000017.1"/>
</dbReference>
<evidence type="ECO:0000256" key="10">
    <source>
        <dbReference type="SAM" id="Phobius"/>
    </source>
</evidence>
<evidence type="ECO:0000256" key="6">
    <source>
        <dbReference type="ARBA" id="ARBA00022777"/>
    </source>
</evidence>
<feature type="transmembrane region" description="Helical" evidence="10">
    <location>
        <begin position="20"/>
        <end position="42"/>
    </location>
</feature>
<dbReference type="Pfam" id="PF07730">
    <property type="entry name" value="HisKA_3"/>
    <property type="match status" value="1"/>
</dbReference>
<evidence type="ECO:0000256" key="5">
    <source>
        <dbReference type="ARBA" id="ARBA00022741"/>
    </source>
</evidence>
<dbReference type="GO" id="GO:0000155">
    <property type="term" value="F:phosphorelay sensor kinase activity"/>
    <property type="evidence" value="ECO:0007669"/>
    <property type="project" value="InterPro"/>
</dbReference>